<dbReference type="Proteomes" id="UP000321408">
    <property type="component" value="Chromosome"/>
</dbReference>
<dbReference type="Pfam" id="PF18765">
    <property type="entry name" value="Polbeta"/>
    <property type="match status" value="1"/>
</dbReference>
<name>A0A5B9DER9_9ARCH</name>
<organism evidence="2 3">
    <name type="scientific">Promethearchaeum syntrophicum</name>
    <dbReference type="NCBI Taxonomy" id="2594042"/>
    <lineage>
        <taxon>Archaea</taxon>
        <taxon>Promethearchaeati</taxon>
        <taxon>Promethearchaeota</taxon>
        <taxon>Promethearchaeia</taxon>
        <taxon>Promethearchaeales</taxon>
        <taxon>Promethearchaeaceae</taxon>
        <taxon>Promethearchaeum</taxon>
    </lineage>
</organism>
<reference evidence="2 3" key="2">
    <citation type="journal article" date="2024" name="Int. J. Syst. Evol. Microbiol.">
        <title>Promethearchaeum syntrophicum gen. nov., sp. nov., an anaerobic, obligately syntrophic archaeon, the first isolate of the lineage 'Asgard' archaea, and proposal of the new archaeal phylum Promethearchaeota phyl. nov. and kingdom Promethearchaeati regn. nov.</title>
        <authorList>
            <person name="Imachi H."/>
            <person name="Nobu M.K."/>
            <person name="Kato S."/>
            <person name="Takaki Y."/>
            <person name="Miyazaki M."/>
            <person name="Miyata M."/>
            <person name="Ogawara M."/>
            <person name="Saito Y."/>
            <person name="Sakai S."/>
            <person name="Tahara Y.O."/>
            <person name="Takano Y."/>
            <person name="Tasumi E."/>
            <person name="Uematsu K."/>
            <person name="Yoshimura T."/>
            <person name="Itoh T."/>
            <person name="Ohkuma M."/>
            <person name="Takai K."/>
        </authorList>
    </citation>
    <scope>NUCLEOTIDE SEQUENCE [LARGE SCALE GENOMIC DNA]</scope>
    <source>
        <strain evidence="2 3">MK-D1</strain>
    </source>
</reference>
<protein>
    <submittedName>
        <fullName evidence="2">Nucleotidyltransferase domain-containing protein</fullName>
    </submittedName>
</protein>
<dbReference type="GO" id="GO:0016740">
    <property type="term" value="F:transferase activity"/>
    <property type="evidence" value="ECO:0007669"/>
    <property type="project" value="UniProtKB-KW"/>
</dbReference>
<reference evidence="2 3" key="1">
    <citation type="journal article" date="2020" name="Nature">
        <title>Isolation of an archaeon at the prokaryote-eukaryote interface.</title>
        <authorList>
            <person name="Imachi H."/>
            <person name="Nobu M.K."/>
            <person name="Nakahara N."/>
            <person name="Morono Y."/>
            <person name="Ogawara M."/>
            <person name="Takaki Y."/>
            <person name="Takano Y."/>
            <person name="Uematsu K."/>
            <person name="Ikuta T."/>
            <person name="Ito M."/>
            <person name="Matsui Y."/>
            <person name="Miyazaki M."/>
            <person name="Murata K."/>
            <person name="Saito Y."/>
            <person name="Sakai S."/>
            <person name="Song C."/>
            <person name="Tasumi E."/>
            <person name="Yamanaka Y."/>
            <person name="Yamaguchi T."/>
            <person name="Kamagata Y."/>
            <person name="Tamaki H."/>
            <person name="Takai K."/>
        </authorList>
    </citation>
    <scope>NUCLEOTIDE SEQUENCE [LARGE SCALE GENOMIC DNA]</scope>
    <source>
        <strain evidence="2 3">MK-D1</strain>
    </source>
</reference>
<accession>A0A5B9DER9</accession>
<proteinExistence type="predicted"/>
<dbReference type="InterPro" id="IPR041633">
    <property type="entry name" value="Polbeta"/>
</dbReference>
<dbReference type="KEGG" id="psyt:DSAG12_03439"/>
<sequence length="142" mass="16700">MSSEVLNKIQIDLHSLRNKYEVVLFGSQVSGGARPDSDYDVAVISRMKDAKANINLQKELIGKFSLIYDIRVFELYPIDIQISIIQNYVVIFGDILEISEYFYYFRKIWNDCKKRILDNQYTSYKERIAIKEKIKNLSQSRT</sequence>
<feature type="domain" description="Polymerase beta nucleotidyltransferase" evidence="1">
    <location>
        <begin position="22"/>
        <end position="92"/>
    </location>
</feature>
<dbReference type="InterPro" id="IPR043519">
    <property type="entry name" value="NT_sf"/>
</dbReference>
<dbReference type="EMBL" id="CP042905">
    <property type="protein sequence ID" value="QEE17602.1"/>
    <property type="molecule type" value="Genomic_DNA"/>
</dbReference>
<keyword evidence="3" id="KW-1185">Reference proteome</keyword>
<gene>
    <name evidence="2" type="ORF">DSAG12_03439</name>
</gene>
<dbReference type="Gene3D" id="3.30.460.10">
    <property type="entry name" value="Beta Polymerase, domain 2"/>
    <property type="match status" value="1"/>
</dbReference>
<dbReference type="CDD" id="cd05403">
    <property type="entry name" value="NT_KNTase_like"/>
    <property type="match status" value="1"/>
</dbReference>
<evidence type="ECO:0000313" key="2">
    <source>
        <dbReference type="EMBL" id="QEE17602.1"/>
    </source>
</evidence>
<dbReference type="RefSeq" id="WP_147664491.1">
    <property type="nucleotide sequence ID" value="NZ_CP042905.2"/>
</dbReference>
<evidence type="ECO:0000259" key="1">
    <source>
        <dbReference type="Pfam" id="PF18765"/>
    </source>
</evidence>
<dbReference type="GeneID" id="41331410"/>
<dbReference type="AlphaFoldDB" id="A0A5B9DER9"/>
<dbReference type="SUPFAM" id="SSF81301">
    <property type="entry name" value="Nucleotidyltransferase"/>
    <property type="match status" value="1"/>
</dbReference>
<dbReference type="OrthoDB" id="61846at2157"/>
<evidence type="ECO:0000313" key="3">
    <source>
        <dbReference type="Proteomes" id="UP000321408"/>
    </source>
</evidence>